<gene>
    <name evidence="1" type="ORF">M0811_04648</name>
</gene>
<sequence length="109" mass="12893">MREGDNSEITKFFQFLKESSNAKFVSIRCMEHLGNLVYDYLNEKKFGRNPRVFPTRFATEAIRFSLLLDFYPQIAEFVTQERQTEQVLEYGSDYLKFHVSFVILLFGIS</sequence>
<reference evidence="1" key="1">
    <citation type="submission" date="2022-10" db="EMBL/GenBank/DDBJ databases">
        <title>Novel sulphate-reducing endosymbionts in the free-living metamonad Anaeramoeba.</title>
        <authorList>
            <person name="Jerlstrom-Hultqvist J."/>
            <person name="Cepicka I."/>
            <person name="Gallot-Lavallee L."/>
            <person name="Salas-Leiva D."/>
            <person name="Curtis B.A."/>
            <person name="Zahonova K."/>
            <person name="Pipaliya S."/>
            <person name="Dacks J."/>
            <person name="Roger A.J."/>
        </authorList>
    </citation>
    <scope>NUCLEOTIDE SEQUENCE</scope>
    <source>
        <strain evidence="1">BMAN</strain>
    </source>
</reference>
<name>A0A9Q0LUG8_ANAIG</name>
<dbReference type="AlphaFoldDB" id="A0A9Q0LUG8"/>
<evidence type="ECO:0000313" key="1">
    <source>
        <dbReference type="EMBL" id="KAJ5078925.1"/>
    </source>
</evidence>
<dbReference type="EMBL" id="JAPDFW010000044">
    <property type="protein sequence ID" value="KAJ5078925.1"/>
    <property type="molecule type" value="Genomic_DNA"/>
</dbReference>
<comment type="caution">
    <text evidence="1">The sequence shown here is derived from an EMBL/GenBank/DDBJ whole genome shotgun (WGS) entry which is preliminary data.</text>
</comment>
<protein>
    <submittedName>
        <fullName evidence="1">Uncharacterized protein</fullName>
    </submittedName>
</protein>
<accession>A0A9Q0LUG8</accession>
<organism evidence="1 2">
    <name type="scientific">Anaeramoeba ignava</name>
    <name type="common">Anaerobic marine amoeba</name>
    <dbReference type="NCBI Taxonomy" id="1746090"/>
    <lineage>
        <taxon>Eukaryota</taxon>
        <taxon>Metamonada</taxon>
        <taxon>Anaeramoebidae</taxon>
        <taxon>Anaeramoeba</taxon>
    </lineage>
</organism>
<dbReference type="Proteomes" id="UP001149090">
    <property type="component" value="Unassembled WGS sequence"/>
</dbReference>
<evidence type="ECO:0000313" key="2">
    <source>
        <dbReference type="Proteomes" id="UP001149090"/>
    </source>
</evidence>
<proteinExistence type="predicted"/>
<keyword evidence="2" id="KW-1185">Reference proteome</keyword>